<proteinExistence type="predicted"/>
<dbReference type="AlphaFoldDB" id="A0A1Y6EMS1"/>
<keyword evidence="5" id="KW-0449">Lipoprotein</keyword>
<comment type="function">
    <text evidence="2">May be involved in cell division.</text>
</comment>
<feature type="chain" id="PRO_5012554467" description="Lipoprotein NlpI" evidence="4">
    <location>
        <begin position="20"/>
        <end position="292"/>
    </location>
</feature>
<dbReference type="RefSeq" id="WP_086434038.1">
    <property type="nucleotide sequence ID" value="NZ_FXWH01000001.1"/>
</dbReference>
<sequence length="292" mass="33547">MNSFRLVLLLLAVSLSGCASQSNLRNNLPVAEPVQTRFAYEIELGKLNDFMRQDIAGDQLGELLYRRGALYDALGLRTLARIDFNHALEYIPDLANAYNYLGIHFTVLGEYQYAYDAFDSVLELEPEHGYALLNRGVAAYYHGRYEHAQTDMRGYAERDPTDPYRVLWLYLAEHEVDAEQARRNLADYYADIPESEWAREIIGVYLGEQSIREFLNSDFNDNASDNPNTVAERLCEAYFYLGKMLQRQQRNEDAKLFFRLALSTNVLEFVEHRYASVELARMAKTATTNAAN</sequence>
<evidence type="ECO:0000256" key="4">
    <source>
        <dbReference type="SAM" id="SignalP"/>
    </source>
</evidence>
<evidence type="ECO:0000256" key="1">
    <source>
        <dbReference type="ARBA" id="ARBA00022475"/>
    </source>
</evidence>
<protein>
    <recommendedName>
        <fullName evidence="2">Lipoprotein NlpI</fullName>
    </recommendedName>
</protein>
<dbReference type="Proteomes" id="UP000194450">
    <property type="component" value="Unassembled WGS sequence"/>
</dbReference>
<dbReference type="SUPFAM" id="SSF48452">
    <property type="entry name" value="TPR-like"/>
    <property type="match status" value="1"/>
</dbReference>
<dbReference type="PROSITE" id="PS50005">
    <property type="entry name" value="TPR"/>
    <property type="match status" value="1"/>
</dbReference>
<dbReference type="InterPro" id="IPR023605">
    <property type="entry name" value="Lipoprotein_NlpI"/>
</dbReference>
<dbReference type="InterPro" id="IPR044650">
    <property type="entry name" value="SRFR1-like"/>
</dbReference>
<gene>
    <name evidence="5" type="ORF">SAMN06297229_0896</name>
</gene>
<dbReference type="OrthoDB" id="509324at2"/>
<dbReference type="GO" id="GO:0045892">
    <property type="term" value="P:negative regulation of DNA-templated transcription"/>
    <property type="evidence" value="ECO:0007669"/>
    <property type="project" value="InterPro"/>
</dbReference>
<evidence type="ECO:0000313" key="5">
    <source>
        <dbReference type="EMBL" id="SMQ63686.1"/>
    </source>
</evidence>
<feature type="signal peptide" evidence="4">
    <location>
        <begin position="1"/>
        <end position="19"/>
    </location>
</feature>
<name>A0A1Y6EMS1_9GAMM</name>
<dbReference type="PIRSF" id="PIRSF004654">
    <property type="entry name" value="NlpI"/>
    <property type="match status" value="1"/>
</dbReference>
<evidence type="ECO:0000313" key="6">
    <source>
        <dbReference type="Proteomes" id="UP000194450"/>
    </source>
</evidence>
<dbReference type="GO" id="GO:0005886">
    <property type="term" value="C:plasma membrane"/>
    <property type="evidence" value="ECO:0007669"/>
    <property type="project" value="UniProtKB-SubCell"/>
</dbReference>
<comment type="subunit">
    <text evidence="2">Homodimer.</text>
</comment>
<evidence type="ECO:0000256" key="3">
    <source>
        <dbReference type="PROSITE-ProRule" id="PRU00339"/>
    </source>
</evidence>
<dbReference type="Gene3D" id="1.25.40.10">
    <property type="entry name" value="Tetratricopeptide repeat domain"/>
    <property type="match status" value="1"/>
</dbReference>
<dbReference type="Pfam" id="PF13181">
    <property type="entry name" value="TPR_8"/>
    <property type="match status" value="1"/>
</dbReference>
<dbReference type="PROSITE" id="PS50293">
    <property type="entry name" value="TPR_REGION"/>
    <property type="match status" value="1"/>
</dbReference>
<accession>A0A1Y6EMS1</accession>
<organism evidence="5 6">
    <name type="scientific">Pseudidiomarina planktonica</name>
    <dbReference type="NCBI Taxonomy" id="1323738"/>
    <lineage>
        <taxon>Bacteria</taxon>
        <taxon>Pseudomonadati</taxon>
        <taxon>Pseudomonadota</taxon>
        <taxon>Gammaproteobacteria</taxon>
        <taxon>Alteromonadales</taxon>
        <taxon>Idiomarinaceae</taxon>
        <taxon>Pseudidiomarina</taxon>
    </lineage>
</organism>
<feature type="repeat" description="TPR" evidence="3">
    <location>
        <begin position="95"/>
        <end position="128"/>
    </location>
</feature>
<keyword evidence="3" id="KW-0802">TPR repeat</keyword>
<dbReference type="NCBIfam" id="NF008391">
    <property type="entry name" value="PRK11189.1"/>
    <property type="match status" value="1"/>
</dbReference>
<dbReference type="PANTHER" id="PTHR44749:SF1">
    <property type="entry name" value="TETRATRICOPEPTIDE-LIKE HELICAL DOMAIN-CONTAINING PROTEIN"/>
    <property type="match status" value="1"/>
</dbReference>
<keyword evidence="1 2" id="KW-1003">Cell membrane</keyword>
<keyword evidence="4" id="KW-0732">Signal</keyword>
<dbReference type="PROSITE" id="PS51257">
    <property type="entry name" value="PROKAR_LIPOPROTEIN"/>
    <property type="match status" value="1"/>
</dbReference>
<keyword evidence="2" id="KW-0472">Membrane</keyword>
<comment type="subcellular location">
    <subcellularLocation>
        <location evidence="2">Cell membrane</location>
    </subcellularLocation>
</comment>
<keyword evidence="6" id="KW-1185">Reference proteome</keyword>
<dbReference type="PANTHER" id="PTHR44749">
    <property type="entry name" value="SUPPRESSOR OF RPS4-RLD 1"/>
    <property type="match status" value="1"/>
</dbReference>
<dbReference type="InterPro" id="IPR019734">
    <property type="entry name" value="TPR_rpt"/>
</dbReference>
<reference evidence="6" key="1">
    <citation type="submission" date="2017-04" db="EMBL/GenBank/DDBJ databases">
        <authorList>
            <person name="Varghese N."/>
            <person name="Submissions S."/>
        </authorList>
    </citation>
    <scope>NUCLEOTIDE SEQUENCE [LARGE SCALE GENOMIC DNA]</scope>
</reference>
<evidence type="ECO:0000256" key="2">
    <source>
        <dbReference type="PIRNR" id="PIRNR004654"/>
    </source>
</evidence>
<dbReference type="SMART" id="SM00028">
    <property type="entry name" value="TPR"/>
    <property type="match status" value="4"/>
</dbReference>
<dbReference type="EMBL" id="FXWH01000001">
    <property type="protein sequence ID" value="SMQ63686.1"/>
    <property type="molecule type" value="Genomic_DNA"/>
</dbReference>
<dbReference type="InterPro" id="IPR011990">
    <property type="entry name" value="TPR-like_helical_dom_sf"/>
</dbReference>